<gene>
    <name evidence="1" type="ORF">MOC_2529</name>
</gene>
<dbReference type="Proteomes" id="UP000029492">
    <property type="component" value="Chromosome"/>
</dbReference>
<dbReference type="EMBL" id="CP003811">
    <property type="protein sequence ID" value="AIQ90284.1"/>
    <property type="molecule type" value="Genomic_DNA"/>
</dbReference>
<accession>A0A089Q6T4</accession>
<dbReference type="Gene3D" id="3.30.420.40">
    <property type="match status" value="2"/>
</dbReference>
<dbReference type="CDD" id="cd24066">
    <property type="entry name" value="ASKHA_NBD_ROK_EcFRK-like"/>
    <property type="match status" value="1"/>
</dbReference>
<reference evidence="1 2" key="1">
    <citation type="journal article" date="2014" name="PLoS ONE">
        <title>Genome Information of Methylobacterium oryzae, a Plant-Probiotic Methylotroph in the Phyllosphere.</title>
        <authorList>
            <person name="Kwak M.J."/>
            <person name="Jeong H."/>
            <person name="Madhaiyan M."/>
            <person name="Lee Y."/>
            <person name="Sa T.M."/>
            <person name="Oh T.K."/>
            <person name="Kim J.F."/>
        </authorList>
    </citation>
    <scope>NUCLEOTIDE SEQUENCE [LARGE SCALE GENOMIC DNA]</scope>
    <source>
        <strain evidence="1 2">CBMB20</strain>
    </source>
</reference>
<dbReference type="AlphaFoldDB" id="A0A089Q6T4"/>
<keyword evidence="1" id="KW-0808">Transferase</keyword>
<proteinExistence type="predicted"/>
<dbReference type="PANTHER" id="PTHR18964:SF174">
    <property type="entry name" value="D-ALLOSE KINASE-RELATED"/>
    <property type="match status" value="1"/>
</dbReference>
<dbReference type="InterPro" id="IPR000600">
    <property type="entry name" value="ROK"/>
</dbReference>
<dbReference type="HOGENOM" id="CLU_036604_0_3_5"/>
<dbReference type="Pfam" id="PF00480">
    <property type="entry name" value="ROK"/>
    <property type="match status" value="1"/>
</dbReference>
<dbReference type="EC" id="2.7.1.4" evidence="1"/>
<dbReference type="eggNOG" id="COG1940">
    <property type="taxonomic scope" value="Bacteria"/>
</dbReference>
<dbReference type="GO" id="GO:0008865">
    <property type="term" value="F:fructokinase activity"/>
    <property type="evidence" value="ECO:0007669"/>
    <property type="project" value="UniProtKB-EC"/>
</dbReference>
<evidence type="ECO:0000313" key="2">
    <source>
        <dbReference type="Proteomes" id="UP000029492"/>
    </source>
</evidence>
<dbReference type="InterPro" id="IPR043129">
    <property type="entry name" value="ATPase_NBD"/>
</dbReference>
<organism evidence="1 2">
    <name type="scientific">Methylobacterium oryzae CBMB20</name>
    <dbReference type="NCBI Taxonomy" id="693986"/>
    <lineage>
        <taxon>Bacteria</taxon>
        <taxon>Pseudomonadati</taxon>
        <taxon>Pseudomonadota</taxon>
        <taxon>Alphaproteobacteria</taxon>
        <taxon>Hyphomicrobiales</taxon>
        <taxon>Methylobacteriaceae</taxon>
        <taxon>Methylobacterium</taxon>
    </lineage>
</organism>
<name>A0A089Q6T4_9HYPH</name>
<dbReference type="KEGG" id="mor:MOC_2529"/>
<dbReference type="PROSITE" id="PS01125">
    <property type="entry name" value="ROK"/>
    <property type="match status" value="1"/>
</dbReference>
<dbReference type="PANTHER" id="PTHR18964">
    <property type="entry name" value="ROK (REPRESSOR, ORF, KINASE) FAMILY"/>
    <property type="match status" value="1"/>
</dbReference>
<keyword evidence="2" id="KW-1185">Reference proteome</keyword>
<protein>
    <submittedName>
        <fullName evidence="1">ROK family protein</fullName>
        <ecNumber evidence="1">2.7.1.4</ecNumber>
    </submittedName>
</protein>
<evidence type="ECO:0000313" key="1">
    <source>
        <dbReference type="EMBL" id="AIQ90284.1"/>
    </source>
</evidence>
<dbReference type="RefSeq" id="WP_043757351.1">
    <property type="nucleotide sequence ID" value="NZ_CP003811.1"/>
</dbReference>
<dbReference type="SUPFAM" id="SSF53067">
    <property type="entry name" value="Actin-like ATPase domain"/>
    <property type="match status" value="1"/>
</dbReference>
<dbReference type="InterPro" id="IPR049874">
    <property type="entry name" value="ROK_cs"/>
</dbReference>
<sequence length="312" mass="31653">MGSPAAGSGGRQRLGIDLGGTKIAGIVLGRDGSTLAEARVAAPRGAYGETVEAVADLVLRLEAEVGMPCSVGIGMPGSLSPATGLVRNANSHWLNGHPFAADLEQRLERPLRIENDANCLAVSEAIDGAGAGARVVWAVILGTGVGSGIALDGRVLTGRNGIAGEWGHGPLPAPRDDERPGPACYCGRRGCVETWLSGPGMAADHARRHGGSLTAEAVVAEGRTGSPAAQETLAAHLERLGRAAAQVVNLLDPDVIVIGGGLSRIPELIAGLPAAIAPHVFSDTFDTPVRASLHGDASGVRGAAWLWEAEGA</sequence>
<dbReference type="STRING" id="693986.MOC_2529"/>